<dbReference type="Proteomes" id="UP000245838">
    <property type="component" value="Chromosome sggmmb4_Chromosome"/>
</dbReference>
<dbReference type="AlphaFoldDB" id="A0A193QP12"/>
<evidence type="ECO:0000256" key="7">
    <source>
        <dbReference type="ARBA" id="ARBA00023136"/>
    </source>
</evidence>
<evidence type="ECO:0000313" key="9">
    <source>
        <dbReference type="EMBL" id="CRL46665.1"/>
    </source>
</evidence>
<keyword evidence="4" id="KW-0997">Cell inner membrane</keyword>
<dbReference type="EMBL" id="LN854557">
    <property type="protein sequence ID" value="CRL46665.1"/>
    <property type="molecule type" value="Genomic_DNA"/>
</dbReference>
<evidence type="ECO:0000256" key="1">
    <source>
        <dbReference type="ARBA" id="ARBA00004429"/>
    </source>
</evidence>
<comment type="subcellular location">
    <subcellularLocation>
        <location evidence="1">Cell inner membrane</location>
        <topology evidence="1">Multi-pass membrane protein</topology>
    </subcellularLocation>
</comment>
<dbReference type="Pfam" id="PF07095">
    <property type="entry name" value="IgaA"/>
    <property type="match status" value="1"/>
</dbReference>
<evidence type="ECO:0000256" key="5">
    <source>
        <dbReference type="ARBA" id="ARBA00022692"/>
    </source>
</evidence>
<evidence type="ECO:0000313" key="10">
    <source>
        <dbReference type="Proteomes" id="UP000245838"/>
    </source>
</evidence>
<feature type="transmembrane region" description="Helical" evidence="8">
    <location>
        <begin position="207"/>
        <end position="224"/>
    </location>
</feature>
<evidence type="ECO:0000256" key="8">
    <source>
        <dbReference type="SAM" id="Phobius"/>
    </source>
</evidence>
<dbReference type="GO" id="GO:0005886">
    <property type="term" value="C:plasma membrane"/>
    <property type="evidence" value="ECO:0007669"/>
    <property type="project" value="UniProtKB-SubCell"/>
</dbReference>
<feature type="transmembrane region" description="Helical" evidence="8">
    <location>
        <begin position="654"/>
        <end position="675"/>
    </location>
</feature>
<keyword evidence="7 8" id="KW-0472">Membrane</keyword>
<proteinExistence type="inferred from homology"/>
<keyword evidence="5 8" id="KW-0812">Transmembrane</keyword>
<reference evidence="9 10" key="1">
    <citation type="submission" date="2015-05" db="EMBL/GenBank/DDBJ databases">
        <authorList>
            <person name="Goodhead I."/>
        </authorList>
    </citation>
    <scope>NUCLEOTIDE SEQUENCE [LARGE SCALE GENOMIC DNA]</scope>
    <source>
        <strain evidence="10">morsitans</strain>
    </source>
</reference>
<gene>
    <name evidence="9" type="primary">igaA</name>
    <name evidence="9" type="ORF">SGGMMB4_05467</name>
</gene>
<sequence length="711" mass="78841">MSAIVYVLAGVLACAIVSVIGWRFYRRRARPVSVKRLSFIKPFPRKLTAEERAAIEHYFHHSQPLTRTTPLSAPEPAAASVPLTPRSDNVYAGTHAITRYGLATDAPHKWRYYLDSIEIHLPAQWEQYIAEENHVELIRTDSMPLVISLNGHSLLNDAPSALTPAPAHAAVPNSSMREQGNEQVELLKVRKETPQERAISQPSGQREAALCSAALLLILLSLLAPIMAQLWLAALAALPAALAAWLRFRPTPQRNRQDVNCLRGIPRRWGLFGESGQGSISNISLSSLDLKYPAHWQPYIARDLDKKTDIDIYVNSQVVRQGRFLSLHDEVTYFPLQRWGGNLMMLCSSLLVLSLLLAYVPLSLPLKLSVTWLQGAQTVPVDSVATLNQAMLRIGDTLSARGTGMCYVQSDGGRTPFFPFDCSAIYWNNAVPLPMPESDTVDRAEALLTTVNNQLHPALDNENKITPGLASAIQKSGMILLDDFSDIVLKTQELCQDDAAPCQRLQAALVNLANGRDWPTIVKRARAGSLRGINVLLRPVSADTLEALVNAATSYYFASETRNATNALNSPPPGGFLIRSDEDKQLVEIPPPAINFNDYNGLAQWHELQRLSTQLLHTPFNAEGIITNITVDANGTRHIALHNEPERVSLWRNVGATLLLILLLTLAAFNAILLVRRLHNGRRRARDIQRYYDCCFSHEAIAANGNRVWRD</sequence>
<evidence type="ECO:0000256" key="4">
    <source>
        <dbReference type="ARBA" id="ARBA00022519"/>
    </source>
</evidence>
<feature type="transmembrane region" description="Helical" evidence="8">
    <location>
        <begin position="230"/>
        <end position="248"/>
    </location>
</feature>
<protein>
    <submittedName>
        <fullName evidence="9">Intracellular growth attenuator protein igaA</fullName>
    </submittedName>
</protein>
<keyword evidence="6 8" id="KW-1133">Transmembrane helix</keyword>
<dbReference type="RefSeq" id="WP_166506848.1">
    <property type="nucleotide sequence ID" value="NZ_LN854557.1"/>
</dbReference>
<feature type="transmembrane region" description="Helical" evidence="8">
    <location>
        <begin position="343"/>
        <end position="362"/>
    </location>
</feature>
<accession>A0A193QP12</accession>
<comment type="similarity">
    <text evidence="2">Belongs to the IgaA family.</text>
</comment>
<name>A0A193QP12_SODGM</name>
<evidence type="ECO:0000256" key="2">
    <source>
        <dbReference type="ARBA" id="ARBA00009494"/>
    </source>
</evidence>
<keyword evidence="3" id="KW-1003">Cell membrane</keyword>
<evidence type="ECO:0000256" key="3">
    <source>
        <dbReference type="ARBA" id="ARBA00022475"/>
    </source>
</evidence>
<feature type="transmembrane region" description="Helical" evidence="8">
    <location>
        <begin position="6"/>
        <end position="25"/>
    </location>
</feature>
<dbReference type="InterPro" id="IPR010771">
    <property type="entry name" value="IgaA"/>
</dbReference>
<evidence type="ECO:0000256" key="6">
    <source>
        <dbReference type="ARBA" id="ARBA00022989"/>
    </source>
</evidence>
<organism evidence="9 10">
    <name type="scientific">Sodalis glossinidius (strain morsitans)</name>
    <dbReference type="NCBI Taxonomy" id="343509"/>
    <lineage>
        <taxon>Bacteria</taxon>
        <taxon>Pseudomonadati</taxon>
        <taxon>Pseudomonadota</taxon>
        <taxon>Gammaproteobacteria</taxon>
        <taxon>Enterobacterales</taxon>
        <taxon>Bruguierivoracaceae</taxon>
        <taxon>Sodalis</taxon>
    </lineage>
</organism>